<reference evidence="1" key="1">
    <citation type="journal article" date="2014" name="Front. Microbiol.">
        <title>High frequency of phylogenetically diverse reductive dehalogenase-homologous genes in deep subseafloor sedimentary metagenomes.</title>
        <authorList>
            <person name="Kawai M."/>
            <person name="Futagami T."/>
            <person name="Toyoda A."/>
            <person name="Takaki Y."/>
            <person name="Nishi S."/>
            <person name="Hori S."/>
            <person name="Arai W."/>
            <person name="Tsubouchi T."/>
            <person name="Morono Y."/>
            <person name="Uchiyama I."/>
            <person name="Ito T."/>
            <person name="Fujiyama A."/>
            <person name="Inagaki F."/>
            <person name="Takami H."/>
        </authorList>
    </citation>
    <scope>NUCLEOTIDE SEQUENCE</scope>
    <source>
        <strain evidence="1">Expedition CK06-06</strain>
    </source>
</reference>
<protein>
    <submittedName>
        <fullName evidence="1">Uncharacterized protein</fullName>
    </submittedName>
</protein>
<sequence>MIANHYDWEPGSPPPLIRRHSEVKHAILRSYLVDYFLTLVSSPAQDRIRLTIVDGFCGGGGYLNSVGKNVPGSPIVILEAMREAKAK</sequence>
<dbReference type="EMBL" id="BARW01029407">
    <property type="protein sequence ID" value="GAJ09137.1"/>
    <property type="molecule type" value="Genomic_DNA"/>
</dbReference>
<organism evidence="1">
    <name type="scientific">marine sediment metagenome</name>
    <dbReference type="NCBI Taxonomy" id="412755"/>
    <lineage>
        <taxon>unclassified sequences</taxon>
        <taxon>metagenomes</taxon>
        <taxon>ecological metagenomes</taxon>
    </lineage>
</organism>
<dbReference type="InterPro" id="IPR031009">
    <property type="entry name" value="Tcm_partner"/>
</dbReference>
<comment type="caution">
    <text evidence="1">The sequence shown here is derived from an EMBL/GenBank/DDBJ whole genome shotgun (WGS) entry which is preliminary data.</text>
</comment>
<name>X1UZX1_9ZZZZ</name>
<accession>X1UZX1</accession>
<gene>
    <name evidence="1" type="ORF">S12H4_47260</name>
</gene>
<proteinExistence type="predicted"/>
<dbReference type="AlphaFoldDB" id="X1UZX1"/>
<dbReference type="NCBIfam" id="TIGR04474">
    <property type="entry name" value="tcm_partner"/>
    <property type="match status" value="1"/>
</dbReference>
<evidence type="ECO:0000313" key="1">
    <source>
        <dbReference type="EMBL" id="GAJ09137.1"/>
    </source>
</evidence>
<feature type="non-terminal residue" evidence="1">
    <location>
        <position position="87"/>
    </location>
</feature>